<dbReference type="InterPro" id="IPR002035">
    <property type="entry name" value="VWF_A"/>
</dbReference>
<name>Q97B76_THEVO</name>
<reference evidence="2 3" key="1">
    <citation type="journal article" date="1999" name="Proc. Jpn. Acad.">
        <title>Determination of the complete genomic DNA sequence of Thermoplasma volvanium GSS1.</title>
        <authorList>
            <person name="Kawashima T."/>
            <person name="Yamamoto Y."/>
            <person name="Aramaki H."/>
            <person name="Nunoshiba T."/>
            <person name="Kawamoto T."/>
            <person name="Watanabe K."/>
            <person name="Yamazaki M."/>
            <person name="Kanehori K."/>
            <person name="Amano N."/>
            <person name="Ohya Y."/>
            <person name="Makino K."/>
            <person name="Suzuki M."/>
        </authorList>
    </citation>
    <scope>NUCLEOTIDE SEQUENCE [LARGE SCALE GENOMIC DNA]</scope>
    <source>
        <strain evidence="3">ATCC 51530 / DSM 4299 / JCM 9571 / NBRC 15438 / GSS1</strain>
    </source>
</reference>
<dbReference type="AlphaFoldDB" id="Q97B76"/>
<dbReference type="HOGENOM" id="CLU_067782_0_0_2"/>
<protein>
    <submittedName>
        <fullName evidence="2">TVG0570508 protein</fullName>
    </submittedName>
</protein>
<accession>Q97B76</accession>
<dbReference type="eggNOG" id="arCOG07379">
    <property type="taxonomic scope" value="Archaea"/>
</dbReference>
<sequence length="277" mass="30866">MYDAEISRRNPGLFLFLVDQSRSMVRKIAGGSESKAKEAADAINRQIGELIMRCTKNDGVRDYFYVGVIGYGGEKGKASYLLDDDLVPVSKLAENPIRTEKRVMKIPDGSGGTADVEYEFGVWFEAVANSDTPMVKAMNMAKEAVEKWVSEHPSSYPPIIINVTDGQSTDGDPYPVARNIMEMETDDGNPMIWNCHISSENAAPLSFPYSENQLPNDMYARSLFKMSSILPTKYINYAIEAFPDIRDGSRSYVFNAQLEQMIEFIDIGTRGAISSME</sequence>
<dbReference type="EMBL" id="BA000011">
    <property type="protein sequence ID" value="BAB59723.1"/>
    <property type="molecule type" value="Genomic_DNA"/>
</dbReference>
<gene>
    <name evidence="2" type="ORF">TVG0570508</name>
</gene>
<reference evidence="2 3" key="2">
    <citation type="journal article" date="2000" name="Proc. Natl. Acad. Sci. U.S.A.">
        <title>Archaeal adaptation to higher temperatures revealed by genomic sequence of Thermoplasma volcanium.</title>
        <authorList>
            <person name="Kawashima T."/>
            <person name="Amano N."/>
            <person name="Koike H."/>
            <person name="Makino S."/>
            <person name="Higuchi S."/>
            <person name="Kawashima-Ohya Y."/>
            <person name="Watanabe K."/>
            <person name="Yamazaki M."/>
            <person name="Kanehori K."/>
            <person name="Kawamoto T."/>
            <person name="Nunoshiba T."/>
            <person name="Yamamoto Y."/>
            <person name="Aramaki H."/>
            <person name="Makino K."/>
            <person name="Suzuki M."/>
        </authorList>
    </citation>
    <scope>NUCLEOTIDE SEQUENCE [LARGE SCALE GENOMIC DNA]</scope>
    <source>
        <strain evidence="3">ATCC 51530 / DSM 4299 / JCM 9571 / NBRC 15438 / GSS1</strain>
    </source>
</reference>
<dbReference type="STRING" id="273116.gene:9381368"/>
<dbReference type="Gene3D" id="3.40.50.410">
    <property type="entry name" value="von Willebrand factor, type A domain"/>
    <property type="match status" value="1"/>
</dbReference>
<dbReference type="OrthoDB" id="55602at2157"/>
<proteinExistence type="predicted"/>
<dbReference type="PaxDb" id="273116-14324796"/>
<dbReference type="PROSITE" id="PS50234">
    <property type="entry name" value="VWFA"/>
    <property type="match status" value="1"/>
</dbReference>
<dbReference type="KEGG" id="tvo:TVG0570508"/>
<evidence type="ECO:0000259" key="1">
    <source>
        <dbReference type="PROSITE" id="PS50234"/>
    </source>
</evidence>
<evidence type="ECO:0000313" key="3">
    <source>
        <dbReference type="Proteomes" id="UP000001017"/>
    </source>
</evidence>
<evidence type="ECO:0000313" key="2">
    <source>
        <dbReference type="EMBL" id="BAB59723.1"/>
    </source>
</evidence>
<dbReference type="RefSeq" id="WP_010916840.1">
    <property type="nucleotide sequence ID" value="NC_002689.2"/>
</dbReference>
<feature type="domain" description="VWFA" evidence="1">
    <location>
        <begin position="13"/>
        <end position="188"/>
    </location>
</feature>
<organism evidence="2 3">
    <name type="scientific">Thermoplasma volcanium (strain ATCC 51530 / DSM 4299 / JCM 9571 / NBRC 15438 / GSS1)</name>
    <dbReference type="NCBI Taxonomy" id="273116"/>
    <lineage>
        <taxon>Archaea</taxon>
        <taxon>Methanobacteriati</taxon>
        <taxon>Thermoplasmatota</taxon>
        <taxon>Thermoplasmata</taxon>
        <taxon>Thermoplasmatales</taxon>
        <taxon>Thermoplasmataceae</taxon>
        <taxon>Thermoplasma</taxon>
    </lineage>
</organism>
<keyword evidence="3" id="KW-1185">Reference proteome</keyword>
<dbReference type="GeneID" id="1441688"/>
<dbReference type="InterPro" id="IPR036465">
    <property type="entry name" value="vWFA_dom_sf"/>
</dbReference>
<dbReference type="Proteomes" id="UP000001017">
    <property type="component" value="Chromosome"/>
</dbReference>
<dbReference type="SUPFAM" id="SSF53300">
    <property type="entry name" value="vWA-like"/>
    <property type="match status" value="1"/>
</dbReference>